<evidence type="ECO:0000313" key="1">
    <source>
        <dbReference type="EMBL" id="QEC74090.1"/>
    </source>
</evidence>
<dbReference type="KEGG" id="agi:FSB73_22900"/>
<accession>A0A5B8VRK7</accession>
<evidence type="ECO:0000313" key="2">
    <source>
        <dbReference type="Proteomes" id="UP000321291"/>
    </source>
</evidence>
<dbReference type="SUPFAM" id="SSF49899">
    <property type="entry name" value="Concanavalin A-like lectins/glucanases"/>
    <property type="match status" value="1"/>
</dbReference>
<protein>
    <submittedName>
        <fullName evidence="1">Glycoside hydrolase family 16 protein</fullName>
    </submittedName>
</protein>
<sequence>MSSIQTYDWVTNTNRLPNGRGGYYEVRVRRNYTGHPSGLNTAFWFDSPGPDLRYYYQKGTTISGVAGIRPKGQLFEIDMFENMNAQFVMHGHVDSNGRFVHNLATDIAKGYEHRGNWVIHGLLWTPNAIKHYINGKLMHSYDDPHQIYSPDHFMNVLLGAYGKGGSVSLQVDYIRAYHWPINKANELPNSGFELNDNMLPWQGTAKLSKAVKLFGKASAKLNPGDCLYQYVYVSSGARYELQFSVLGAGNLSGQVNHVAAVTGQTTTAAKENYYLDGKNIKRNKLCFTTLEAPKGHTKTIKVAFQNRGNTTLYLDGFILRKL</sequence>
<dbReference type="Gene3D" id="2.60.120.260">
    <property type="entry name" value="Galactose-binding domain-like"/>
    <property type="match status" value="1"/>
</dbReference>
<gene>
    <name evidence="1" type="ORF">FSB73_22900</name>
</gene>
<dbReference type="AlphaFoldDB" id="A0A5B8VRK7"/>
<name>A0A5B8VRK7_9BACT</name>
<dbReference type="GO" id="GO:0005975">
    <property type="term" value="P:carbohydrate metabolic process"/>
    <property type="evidence" value="ECO:0007669"/>
    <property type="project" value="UniProtKB-ARBA"/>
</dbReference>
<dbReference type="EMBL" id="CP042434">
    <property type="protein sequence ID" value="QEC74090.1"/>
    <property type="molecule type" value="Genomic_DNA"/>
</dbReference>
<dbReference type="InterPro" id="IPR013320">
    <property type="entry name" value="ConA-like_dom_sf"/>
</dbReference>
<dbReference type="GO" id="GO:0004553">
    <property type="term" value="F:hydrolase activity, hydrolyzing O-glycosyl compounds"/>
    <property type="evidence" value="ECO:0007669"/>
    <property type="project" value="UniProtKB-ARBA"/>
</dbReference>
<dbReference type="Gene3D" id="2.60.120.200">
    <property type="match status" value="1"/>
</dbReference>
<proteinExistence type="predicted"/>
<keyword evidence="2" id="KW-1185">Reference proteome</keyword>
<keyword evidence="1" id="KW-0378">Hydrolase</keyword>
<reference evidence="1 2" key="1">
    <citation type="journal article" date="2017" name="Int. J. Syst. Evol. Microbiol.">
        <title>Arachidicoccus ginsenosidivorans sp. nov., with ginsenoside-converting activity isolated from ginseng cultivating soil.</title>
        <authorList>
            <person name="Siddiqi M.Z."/>
            <person name="Aslam Z."/>
            <person name="Im W.T."/>
        </authorList>
    </citation>
    <scope>NUCLEOTIDE SEQUENCE [LARGE SCALE GENOMIC DNA]</scope>
    <source>
        <strain evidence="1 2">Gsoil 809</strain>
    </source>
</reference>
<organism evidence="1 2">
    <name type="scientific">Arachidicoccus ginsenosidivorans</name>
    <dbReference type="NCBI Taxonomy" id="496057"/>
    <lineage>
        <taxon>Bacteria</taxon>
        <taxon>Pseudomonadati</taxon>
        <taxon>Bacteroidota</taxon>
        <taxon>Chitinophagia</taxon>
        <taxon>Chitinophagales</taxon>
        <taxon>Chitinophagaceae</taxon>
        <taxon>Arachidicoccus</taxon>
    </lineage>
</organism>
<dbReference type="Proteomes" id="UP000321291">
    <property type="component" value="Chromosome"/>
</dbReference>
<dbReference type="CDD" id="cd00413">
    <property type="entry name" value="Glyco_hydrolase_16"/>
    <property type="match status" value="1"/>
</dbReference>